<keyword evidence="2" id="KW-1185">Reference proteome</keyword>
<name>A0ACA9KHL9_9GLOM</name>
<gene>
    <name evidence="1" type="ORF">RPERSI_LOCUS635</name>
</gene>
<dbReference type="EMBL" id="CAJVQC010000492">
    <property type="protein sequence ID" value="CAG8472249.1"/>
    <property type="molecule type" value="Genomic_DNA"/>
</dbReference>
<sequence>MAIVLVIGFNHIKIRHTEVFSSSNHSSNWSISDQFRSINGKKYHNEKNFVYFLPNDDEECDRLCLLYYIERCIWQSIFFSPIEDLLNRDGTKVLDVG</sequence>
<proteinExistence type="predicted"/>
<dbReference type="Proteomes" id="UP000789920">
    <property type="component" value="Unassembled WGS sequence"/>
</dbReference>
<protein>
    <submittedName>
        <fullName evidence="1">33117_t:CDS:1</fullName>
    </submittedName>
</protein>
<organism evidence="1 2">
    <name type="scientific">Racocetra persica</name>
    <dbReference type="NCBI Taxonomy" id="160502"/>
    <lineage>
        <taxon>Eukaryota</taxon>
        <taxon>Fungi</taxon>
        <taxon>Fungi incertae sedis</taxon>
        <taxon>Mucoromycota</taxon>
        <taxon>Glomeromycotina</taxon>
        <taxon>Glomeromycetes</taxon>
        <taxon>Diversisporales</taxon>
        <taxon>Gigasporaceae</taxon>
        <taxon>Racocetra</taxon>
    </lineage>
</organism>
<evidence type="ECO:0000313" key="2">
    <source>
        <dbReference type="Proteomes" id="UP000789920"/>
    </source>
</evidence>
<comment type="caution">
    <text evidence="1">The sequence shown here is derived from an EMBL/GenBank/DDBJ whole genome shotgun (WGS) entry which is preliminary data.</text>
</comment>
<evidence type="ECO:0000313" key="1">
    <source>
        <dbReference type="EMBL" id="CAG8472249.1"/>
    </source>
</evidence>
<accession>A0ACA9KHL9</accession>
<reference evidence="1" key="1">
    <citation type="submission" date="2021-06" db="EMBL/GenBank/DDBJ databases">
        <authorList>
            <person name="Kallberg Y."/>
            <person name="Tangrot J."/>
            <person name="Rosling A."/>
        </authorList>
    </citation>
    <scope>NUCLEOTIDE SEQUENCE</scope>
    <source>
        <strain evidence="1">MA461A</strain>
    </source>
</reference>